<dbReference type="AlphaFoldDB" id="A0A9R1XPP7"/>
<evidence type="ECO:0000259" key="1">
    <source>
        <dbReference type="Pfam" id="PF13966"/>
    </source>
</evidence>
<feature type="domain" description="Reverse transcriptase zinc-binding" evidence="1">
    <location>
        <begin position="2"/>
        <end position="58"/>
    </location>
</feature>
<reference evidence="2 3" key="1">
    <citation type="journal article" date="2017" name="Nat. Commun.">
        <title>Genome assembly with in vitro proximity ligation data and whole-genome triplication in lettuce.</title>
        <authorList>
            <person name="Reyes-Chin-Wo S."/>
            <person name="Wang Z."/>
            <person name="Yang X."/>
            <person name="Kozik A."/>
            <person name="Arikit S."/>
            <person name="Song C."/>
            <person name="Xia L."/>
            <person name="Froenicke L."/>
            <person name="Lavelle D.O."/>
            <person name="Truco M.J."/>
            <person name="Xia R."/>
            <person name="Zhu S."/>
            <person name="Xu C."/>
            <person name="Xu H."/>
            <person name="Xu X."/>
            <person name="Cox K."/>
            <person name="Korf I."/>
            <person name="Meyers B.C."/>
            <person name="Michelmore R.W."/>
        </authorList>
    </citation>
    <scope>NUCLEOTIDE SEQUENCE [LARGE SCALE GENOMIC DNA]</scope>
    <source>
        <strain evidence="3">cv. Salinas</strain>
        <tissue evidence="2">Seedlings</tissue>
    </source>
</reference>
<evidence type="ECO:0000313" key="3">
    <source>
        <dbReference type="Proteomes" id="UP000235145"/>
    </source>
</evidence>
<protein>
    <recommendedName>
        <fullName evidence="1">Reverse transcriptase zinc-binding domain-containing protein</fullName>
    </recommendedName>
</protein>
<sequence>MTKVRCFIWRAVLNGIPTACALQKRGINFNTINCSYCDLEREDTDHVLINCSMTAKVWYGIPQPQFGNLSDMVKFCSTWGQCLNKRKNLISICYGIAWLIWKARCDFIFNKIRISPNQLAGNIQSMVFTWIKHRIAVTPPNQTAETSEGSCDLN</sequence>
<organism evidence="2 3">
    <name type="scientific">Lactuca sativa</name>
    <name type="common">Garden lettuce</name>
    <dbReference type="NCBI Taxonomy" id="4236"/>
    <lineage>
        <taxon>Eukaryota</taxon>
        <taxon>Viridiplantae</taxon>
        <taxon>Streptophyta</taxon>
        <taxon>Embryophyta</taxon>
        <taxon>Tracheophyta</taxon>
        <taxon>Spermatophyta</taxon>
        <taxon>Magnoliopsida</taxon>
        <taxon>eudicotyledons</taxon>
        <taxon>Gunneridae</taxon>
        <taxon>Pentapetalae</taxon>
        <taxon>asterids</taxon>
        <taxon>campanulids</taxon>
        <taxon>Asterales</taxon>
        <taxon>Asteraceae</taxon>
        <taxon>Cichorioideae</taxon>
        <taxon>Cichorieae</taxon>
        <taxon>Lactucinae</taxon>
        <taxon>Lactuca</taxon>
    </lineage>
</organism>
<gene>
    <name evidence="2" type="ORF">LSAT_V11C200099030</name>
</gene>
<dbReference type="EMBL" id="NBSK02000002">
    <property type="protein sequence ID" value="KAJ0220719.1"/>
    <property type="molecule type" value="Genomic_DNA"/>
</dbReference>
<keyword evidence="3" id="KW-1185">Reference proteome</keyword>
<dbReference type="Proteomes" id="UP000235145">
    <property type="component" value="Unassembled WGS sequence"/>
</dbReference>
<accession>A0A9R1XPP7</accession>
<name>A0A9R1XPP7_LACSA</name>
<evidence type="ECO:0000313" key="2">
    <source>
        <dbReference type="EMBL" id="KAJ0220719.1"/>
    </source>
</evidence>
<dbReference type="InterPro" id="IPR026960">
    <property type="entry name" value="RVT-Znf"/>
</dbReference>
<proteinExistence type="predicted"/>
<dbReference type="Pfam" id="PF13966">
    <property type="entry name" value="zf-RVT"/>
    <property type="match status" value="1"/>
</dbReference>
<comment type="caution">
    <text evidence="2">The sequence shown here is derived from an EMBL/GenBank/DDBJ whole genome shotgun (WGS) entry which is preliminary data.</text>
</comment>